<dbReference type="EMBL" id="JACHNU010000003">
    <property type="protein sequence ID" value="MBB4663058.1"/>
    <property type="molecule type" value="Genomic_DNA"/>
</dbReference>
<reference evidence="1 2" key="1">
    <citation type="submission" date="2020-08" db="EMBL/GenBank/DDBJ databases">
        <title>Genomic Encyclopedia of Archaeal and Bacterial Type Strains, Phase II (KMG-II): from individual species to whole genera.</title>
        <authorList>
            <person name="Goeker M."/>
        </authorList>
    </citation>
    <scope>NUCLEOTIDE SEQUENCE [LARGE SCALE GENOMIC DNA]</scope>
    <source>
        <strain evidence="1 2">DSM 23288</strain>
    </source>
</reference>
<dbReference type="AlphaFoldDB" id="A0A840IGG7"/>
<dbReference type="Proteomes" id="UP000585272">
    <property type="component" value="Unassembled WGS sequence"/>
</dbReference>
<organism evidence="1 2">
    <name type="scientific">Conexibacter arvalis</name>
    <dbReference type="NCBI Taxonomy" id="912552"/>
    <lineage>
        <taxon>Bacteria</taxon>
        <taxon>Bacillati</taxon>
        <taxon>Actinomycetota</taxon>
        <taxon>Thermoleophilia</taxon>
        <taxon>Solirubrobacterales</taxon>
        <taxon>Conexibacteraceae</taxon>
        <taxon>Conexibacter</taxon>
    </lineage>
</organism>
<evidence type="ECO:0000313" key="2">
    <source>
        <dbReference type="Proteomes" id="UP000585272"/>
    </source>
</evidence>
<name>A0A840IGG7_9ACTN</name>
<comment type="caution">
    <text evidence="1">The sequence shown here is derived from an EMBL/GenBank/DDBJ whole genome shotgun (WGS) entry which is preliminary data.</text>
</comment>
<dbReference type="RefSeq" id="WP_183342759.1">
    <property type="nucleotide sequence ID" value="NZ_JACHNU010000003.1"/>
</dbReference>
<protein>
    <submittedName>
        <fullName evidence="1">Uncharacterized protein</fullName>
    </submittedName>
</protein>
<accession>A0A840IGG7</accession>
<evidence type="ECO:0000313" key="1">
    <source>
        <dbReference type="EMBL" id="MBB4663058.1"/>
    </source>
</evidence>
<proteinExistence type="predicted"/>
<sequence>MNANNKDTDRTVTDLAQLGAQVSLLEDLADSMRTARDRAIVDAWESGAPVRAIAEAALVSAGRVQQIVDEHAEKEGRRQNRALSGQLARAATAAQEGVAKDAVALRAYLLGEPPDGREA</sequence>
<gene>
    <name evidence="1" type="ORF">BDZ31_002647</name>
</gene>
<keyword evidence="2" id="KW-1185">Reference proteome</keyword>